<feature type="region of interest" description="Disordered" evidence="13">
    <location>
        <begin position="1305"/>
        <end position="1373"/>
    </location>
</feature>
<dbReference type="Pfam" id="PF26570">
    <property type="entry name" value="MYO15"/>
    <property type="match status" value="1"/>
</dbReference>
<feature type="domain" description="FERM" evidence="15">
    <location>
        <begin position="2033"/>
        <end position="2344"/>
    </location>
</feature>
<feature type="domain" description="SH3" evidence="14">
    <location>
        <begin position="1698"/>
        <end position="1759"/>
    </location>
</feature>
<dbReference type="InterPro" id="IPR000048">
    <property type="entry name" value="IQ_motif_EF-hand-BS"/>
</dbReference>
<dbReference type="SMART" id="SM00139">
    <property type="entry name" value="MyTH4"/>
    <property type="match status" value="2"/>
</dbReference>
<dbReference type="Gene3D" id="2.30.29.30">
    <property type="entry name" value="Pleckstrin-homology domain (PH domain)/Phosphotyrosine-binding domain (PTB)"/>
    <property type="match status" value="1"/>
</dbReference>
<dbReference type="PANTHER" id="PTHR22692">
    <property type="entry name" value="MYOSIN VII, XV"/>
    <property type="match status" value="1"/>
</dbReference>
<dbReference type="FunFam" id="1.10.10.820:FF:000001">
    <property type="entry name" value="Myosin heavy chain"/>
    <property type="match status" value="1"/>
</dbReference>
<dbReference type="PRINTS" id="PR00193">
    <property type="entry name" value="MYOSINHEAVY"/>
</dbReference>
<comment type="similarity">
    <text evidence="2 12">Belongs to the TRAFAC class myosin-kinesin ATPase superfamily. Myosin family.</text>
</comment>
<dbReference type="PROSITE" id="PS51456">
    <property type="entry name" value="MYOSIN_MOTOR"/>
    <property type="match status" value="1"/>
</dbReference>
<dbReference type="InterPro" id="IPR000299">
    <property type="entry name" value="FERM_domain"/>
</dbReference>
<dbReference type="Gene3D" id="3.40.850.10">
    <property type="entry name" value="Kinesin motor domain"/>
    <property type="match status" value="1"/>
</dbReference>
<dbReference type="GO" id="GO:0003779">
    <property type="term" value="F:actin binding"/>
    <property type="evidence" value="ECO:0007669"/>
    <property type="project" value="UniProtKB-KW"/>
</dbReference>
<dbReference type="SMART" id="SM00242">
    <property type="entry name" value="MYSc"/>
    <property type="match status" value="1"/>
</dbReference>
<keyword evidence="6 12" id="KW-0547">Nucleotide-binding</keyword>
<dbReference type="Pfam" id="PF00784">
    <property type="entry name" value="MyTH4"/>
    <property type="match status" value="2"/>
</dbReference>
<dbReference type="Gene3D" id="3.10.20.90">
    <property type="entry name" value="Phosphatidylinositol 3-kinase Catalytic Subunit, Chain A, domain 1"/>
    <property type="match status" value="2"/>
</dbReference>
<evidence type="ECO:0000259" key="17">
    <source>
        <dbReference type="PROSITE" id="PS51456"/>
    </source>
</evidence>
<dbReference type="Pfam" id="PF00063">
    <property type="entry name" value="Myosin_head"/>
    <property type="match status" value="1"/>
</dbReference>
<dbReference type="CDD" id="cd14473">
    <property type="entry name" value="FERM_B-lobe"/>
    <property type="match status" value="1"/>
</dbReference>
<keyword evidence="18" id="KW-1185">Reference proteome</keyword>
<dbReference type="SMART" id="SM00295">
    <property type="entry name" value="B41"/>
    <property type="match status" value="1"/>
</dbReference>
<dbReference type="Proteomes" id="UP000515152">
    <property type="component" value="Chromosome 1"/>
</dbReference>
<evidence type="ECO:0000256" key="4">
    <source>
        <dbReference type="ARBA" id="ARBA00022490"/>
    </source>
</evidence>
<dbReference type="InterPro" id="IPR019748">
    <property type="entry name" value="FERM_central"/>
</dbReference>
<keyword evidence="5" id="KW-0677">Repeat</keyword>
<gene>
    <name evidence="19" type="primary">myo15aa</name>
</gene>
<dbReference type="SMART" id="SM00326">
    <property type="entry name" value="SH3"/>
    <property type="match status" value="1"/>
</dbReference>
<dbReference type="KEGG" id="char:105899900"/>
<feature type="domain" description="Myosin motor" evidence="17">
    <location>
        <begin position="61"/>
        <end position="738"/>
    </location>
</feature>
<feature type="region of interest" description="Disordered" evidence="13">
    <location>
        <begin position="1236"/>
        <end position="1267"/>
    </location>
</feature>
<feature type="compositionally biased region" description="Basic and acidic residues" evidence="13">
    <location>
        <begin position="1456"/>
        <end position="1465"/>
    </location>
</feature>
<dbReference type="PROSITE" id="PS50057">
    <property type="entry name" value="FERM_3"/>
    <property type="match status" value="1"/>
</dbReference>
<dbReference type="PROSITE" id="PS50096">
    <property type="entry name" value="IQ"/>
    <property type="match status" value="2"/>
</dbReference>
<dbReference type="InterPro" id="IPR001452">
    <property type="entry name" value="SH3_domain"/>
</dbReference>
<dbReference type="Pfam" id="PF07653">
    <property type="entry name" value="SH3_2"/>
    <property type="match status" value="1"/>
</dbReference>
<dbReference type="InterPro" id="IPR001609">
    <property type="entry name" value="Myosin_head_motor_dom-like"/>
</dbReference>
<evidence type="ECO:0000256" key="1">
    <source>
        <dbReference type="ARBA" id="ARBA00004496"/>
    </source>
</evidence>
<dbReference type="GO" id="GO:0005737">
    <property type="term" value="C:cytoplasm"/>
    <property type="evidence" value="ECO:0007669"/>
    <property type="project" value="UniProtKB-SubCell"/>
</dbReference>
<dbReference type="InterPro" id="IPR036028">
    <property type="entry name" value="SH3-like_dom_sf"/>
</dbReference>
<dbReference type="Gene3D" id="6.20.240.20">
    <property type="match status" value="1"/>
</dbReference>
<dbReference type="PROSITE" id="PS51016">
    <property type="entry name" value="MYTH4"/>
    <property type="match status" value="2"/>
</dbReference>
<dbReference type="Pfam" id="PF00612">
    <property type="entry name" value="IQ"/>
    <property type="match status" value="2"/>
</dbReference>
<dbReference type="GeneID" id="105899900"/>
<dbReference type="PROSITE" id="PS50002">
    <property type="entry name" value="SH3"/>
    <property type="match status" value="1"/>
</dbReference>
<keyword evidence="3 11" id="KW-0728">SH3 domain</keyword>
<evidence type="ECO:0000256" key="5">
    <source>
        <dbReference type="ARBA" id="ARBA00022737"/>
    </source>
</evidence>
<keyword evidence="7 12" id="KW-0067">ATP-binding</keyword>
<feature type="domain" description="MyTH4" evidence="16">
    <location>
        <begin position="1874"/>
        <end position="2028"/>
    </location>
</feature>
<name>A0A6P8F097_CLUHA</name>
<evidence type="ECO:0000256" key="10">
    <source>
        <dbReference type="ARBA" id="ARBA00023203"/>
    </source>
</evidence>
<evidence type="ECO:0000256" key="7">
    <source>
        <dbReference type="ARBA" id="ARBA00022840"/>
    </source>
</evidence>
<organism evidence="18 19">
    <name type="scientific">Clupea harengus</name>
    <name type="common">Atlantic herring</name>
    <dbReference type="NCBI Taxonomy" id="7950"/>
    <lineage>
        <taxon>Eukaryota</taxon>
        <taxon>Metazoa</taxon>
        <taxon>Chordata</taxon>
        <taxon>Craniata</taxon>
        <taxon>Vertebrata</taxon>
        <taxon>Euteleostomi</taxon>
        <taxon>Actinopterygii</taxon>
        <taxon>Neopterygii</taxon>
        <taxon>Teleostei</taxon>
        <taxon>Clupei</taxon>
        <taxon>Clupeiformes</taxon>
        <taxon>Clupeoidei</taxon>
        <taxon>Clupeidae</taxon>
        <taxon>Clupea</taxon>
    </lineage>
</organism>
<evidence type="ECO:0000259" key="15">
    <source>
        <dbReference type="PROSITE" id="PS50057"/>
    </source>
</evidence>
<dbReference type="Pfam" id="PF00373">
    <property type="entry name" value="FERM_M"/>
    <property type="match status" value="1"/>
</dbReference>
<dbReference type="InterPro" id="IPR036961">
    <property type="entry name" value="Kinesin_motor_dom_sf"/>
</dbReference>
<keyword evidence="9 12" id="KW-0505">Motor protein</keyword>
<evidence type="ECO:0000256" key="2">
    <source>
        <dbReference type="ARBA" id="ARBA00008314"/>
    </source>
</evidence>
<evidence type="ECO:0000256" key="11">
    <source>
        <dbReference type="PROSITE-ProRule" id="PRU00192"/>
    </source>
</evidence>
<dbReference type="InterPro" id="IPR059004">
    <property type="entry name" value="MYO15"/>
</dbReference>
<dbReference type="Gene3D" id="1.10.10.820">
    <property type="match status" value="1"/>
</dbReference>
<evidence type="ECO:0000256" key="9">
    <source>
        <dbReference type="ARBA" id="ARBA00023175"/>
    </source>
</evidence>
<dbReference type="InterPro" id="IPR035963">
    <property type="entry name" value="FERM_2"/>
</dbReference>
<dbReference type="Gene3D" id="1.25.40.530">
    <property type="entry name" value="MyTH4 domain"/>
    <property type="match status" value="2"/>
</dbReference>
<sequence>MYRDEELLDPSIPPYIGQEADGAVPEWAPDREGEPQGNWYDKMYSIRSLPTMRYRELAEEDGIEDMTQLEELHEGAVLINLKKRYERELIYTYIGSILVSVNPYRMLNIYGTDMVLQYKGHALGENPPHLFAIANVCYTKMMDAKQNQCIIISGESGSGKTEATKLVLRYLAAIHHKRNITQQILEAAPLLESFGNAKTVRNDNSSRFGKLVEIFMEEGVISGAITSQYLLEKSRIVFQAKDERNYHIFYEMLAGLPSQQRQSFYLQEAETYYYLNQGGDCEIPGKSDREDFRRLVSAMEILHFSAEDQSSIFRVLSSILHLGNVFFERYENDSQEVASVVSAQEIRVVAELLQISPEGLQKSITFKVTETMREKIYTPLTVESAVDARDAIAKIMYSLLFNWLTDRINKLVYPRNDAFSISILDIYGFEDLTFNSFEQLCINYANEYLQFFFNRIVFREEQEDYSREQIDWQEVPFSNNQDCIDIIAAKPHGILRILDDQSGFPQATDHTFLQKCHYHHGNSPLYVKPKMPLPEFTIKHYAGKVTYQVHKFLDKNFDQVRQEVLDLFIQSRNKMVANLFTSYAEALSQQRTHVRKNSTVTRRYQPSTVAAKFQFSLLELIEKIERCNPFFVRCIKPNNTKEPGVFDGELVSAQLRYSGILETIRIRKEGYPIRVPFDVFLFRYKSLLGMKQPPPAIGDNCVIMLMKLCPVRPGAFQVGVTKLFLKEEVYQLLESKRDRVRHVAALTLQRYTRMYFVRKRFKAFRMKIIKLQAHCRGFLARKQYVKMRISLIKFRSIIHMYVNRKRFIKLKLAAKRKEEEERIRREKELSRREVVNVTHLPIPAELGGLLNSAAGGRELHSDCLALVQAPTVQVESQLTLPLDINNYSMTKCIQLYFKAPKFGMLTTLLDMPLTHVDEDLKHEALNIFIMVLRFMGDPHLNGAQENLFGNYIIQKGLTHPSLRDEILCQIANQVWRNTNPDNAERGWLLLLACLSAFAPSVKVEKYLLKFVSDYAMEGYNAICQHRLIQAMQKSIYGPETARTYPLSLLEWTANRKKANMVLQVHCFDGTSFLCPVHSWTSGEDLAGDILQHRGILEGWKGSSVFTKEHGQWAELAGHDYVMDLIADLELIRDFPKQKSYFIISADSPARTRPNASLALFGSGFDSDEESPLAMTHYAMPSIPDSDGYYSHVESDTFSEPPTQRGMDRYLDSLFDPVLSDGSGDLEKTASMSSRMMGAGGLGVEEGEGEKPPTGRSYPPRLQPGGVDHSVVSQQQQAIINQQAIILAQQMTMQAMAMHQQMYGSMGPPTSAPTAAPQHTPAYLGHSAHTSSTSPTKPEAGILYKPTPVPLANKERSAQRSSASPMRPSPPDHVVRATISNTEHWEPSHNIKDIIKQYQPSSVLKPVEMPRKEVKTFVRKPDPHDEAMLILKDQMSAPPQQRKKTYGPSSSSATAAHDSRYEDSRIPKTVKRSQPPVPAVSHRHPPPDPVSRELPVETETIKTQLHKKSSEDHYTYTNVPWKIYLRKEVFYPKDSFNHPLVLDLLFKQIVHDTFSEACIRITIEERQNMKSLFDENSITVASTAPDDNVKKKVVTAARDSWEIYFSRLFPASGSVGTGVQVLSVSHKGIRLLKMVRSSAAVPDYFRVLRPYSYTDIMFVTIPSKNMLEFNLSNEKLILFSSKAPQVKTMIDHFITELKKDSQYVVAVRNYITDDRTLLSFHKGDIIRLQTMEGLEEGWKFGAVHGRAGVFPAEYVQPVAAPDFINLPVDKKEEPKNKQGRVAASAAVAVAVASSVAAHELDRSIEVAAPANEHTEAYPGYSSMEVDERFLYDIKYNMVEFAKKYFREAQRSNSDSYKTRTKKGKEPREPVEMVKFSKSPIQESLIDFTDENMNKMAADIFLAIMKFMGDYPMKGQSEQEVISTILKLSGEFGPMKDEAYCQVLKQITGNTSSKTDSCQRGWRLLYILSAYYRCSEVLKPYLLKYLVDVHANQGIHFQGIAKACEQNLRKTFQYGGRIESPNSMELKAMLAGRSSKRQLFLLPGGIERHLKIKTCSVAQDAIEELCYEMGLNKLTAMDEYAIFVVVNRGQNVRPLNKREYILDITTEAEPIDSTYSLWFRRVIWTQLLKFDNELSVSVHYNQISPDYLKGLLNVVPQGKLSDQQLQQVAKLAALQHRAKESAYLPTVHEVQDYIPVQLYTEQRPQQWLNIITQHMQQVQPLSSHQARAQFLGLVSAFPMFGSSFFYIQSSSNSVIDTPCILAVNENGLNFINKDTHEILVKFSLKEVQSTRTQRPTAGSSYPYVEIKLGDLMSQRITQLQLDQSLELCRVIAMHVENLLSVREKRLTLPPSEITLL</sequence>
<reference evidence="19" key="1">
    <citation type="submission" date="2025-08" db="UniProtKB">
        <authorList>
            <consortium name="RefSeq"/>
        </authorList>
    </citation>
    <scope>IDENTIFICATION</scope>
</reference>
<dbReference type="SUPFAM" id="SSF52540">
    <property type="entry name" value="P-loop containing nucleoside triphosphate hydrolases"/>
    <property type="match status" value="1"/>
</dbReference>
<dbReference type="GO" id="GO:0003774">
    <property type="term" value="F:cytoskeletal motor activity"/>
    <property type="evidence" value="ECO:0007669"/>
    <property type="project" value="UniProtKB-UniRule"/>
</dbReference>
<dbReference type="InterPro" id="IPR000857">
    <property type="entry name" value="MyTH4_dom"/>
</dbReference>
<protein>
    <submittedName>
        <fullName evidence="19">Unconventional myosin-XV</fullName>
    </submittedName>
</protein>
<dbReference type="CDD" id="cd11884">
    <property type="entry name" value="SH3_MYO15"/>
    <property type="match status" value="1"/>
</dbReference>
<dbReference type="InterPro" id="IPR051567">
    <property type="entry name" value="Unconventional_Myosin_ATPase"/>
</dbReference>
<keyword evidence="4" id="KW-0963">Cytoplasm</keyword>
<dbReference type="Gene3D" id="2.30.30.40">
    <property type="entry name" value="SH3 Domains"/>
    <property type="match status" value="1"/>
</dbReference>
<dbReference type="InterPro" id="IPR011993">
    <property type="entry name" value="PH-like_dom_sf"/>
</dbReference>
<dbReference type="OrthoDB" id="8182952at2759"/>
<keyword evidence="10 12" id="KW-0009">Actin-binding</keyword>
<evidence type="ECO:0000313" key="18">
    <source>
        <dbReference type="Proteomes" id="UP000515152"/>
    </source>
</evidence>
<evidence type="ECO:0000259" key="14">
    <source>
        <dbReference type="PROSITE" id="PS50002"/>
    </source>
</evidence>
<proteinExistence type="inferred from homology"/>
<dbReference type="InterPro" id="IPR027417">
    <property type="entry name" value="P-loop_NTPase"/>
</dbReference>
<dbReference type="CTD" id="560592"/>
<dbReference type="PANTHER" id="PTHR22692:SF21">
    <property type="entry name" value="MYOSIN XVA"/>
    <property type="match status" value="1"/>
</dbReference>
<evidence type="ECO:0000256" key="13">
    <source>
        <dbReference type="SAM" id="MobiDB-lite"/>
    </source>
</evidence>
<dbReference type="SUPFAM" id="SSF50044">
    <property type="entry name" value="SH3-domain"/>
    <property type="match status" value="1"/>
</dbReference>
<feature type="region of interest" description="Disordered" evidence="13">
    <location>
        <begin position="1432"/>
        <end position="1494"/>
    </location>
</feature>
<feature type="binding site" evidence="12">
    <location>
        <begin position="154"/>
        <end position="161"/>
    </location>
    <ligand>
        <name>ATP</name>
        <dbReference type="ChEBI" id="CHEBI:30616"/>
    </ligand>
</feature>
<dbReference type="InterPro" id="IPR041795">
    <property type="entry name" value="MyoXV_FERM_C"/>
</dbReference>
<evidence type="ECO:0000313" key="19">
    <source>
        <dbReference type="RefSeq" id="XP_031421938.1"/>
    </source>
</evidence>
<evidence type="ECO:0000259" key="16">
    <source>
        <dbReference type="PROSITE" id="PS51016"/>
    </source>
</evidence>
<dbReference type="Gene3D" id="1.20.120.720">
    <property type="entry name" value="Myosin VI head, motor domain, U50 subdomain"/>
    <property type="match status" value="1"/>
</dbReference>
<dbReference type="RefSeq" id="XP_031421938.1">
    <property type="nucleotide sequence ID" value="XM_031566078.2"/>
</dbReference>
<evidence type="ECO:0000256" key="12">
    <source>
        <dbReference type="PROSITE-ProRule" id="PRU00782"/>
    </source>
</evidence>
<evidence type="ECO:0000256" key="8">
    <source>
        <dbReference type="ARBA" id="ARBA00023123"/>
    </source>
</evidence>
<evidence type="ECO:0000256" key="6">
    <source>
        <dbReference type="ARBA" id="ARBA00022741"/>
    </source>
</evidence>
<dbReference type="Gene3D" id="1.20.58.530">
    <property type="match status" value="1"/>
</dbReference>
<feature type="domain" description="MyTH4" evidence="16">
    <location>
        <begin position="904"/>
        <end position="1055"/>
    </location>
</feature>
<accession>A0A6P8F097</accession>
<dbReference type="SUPFAM" id="SSF47031">
    <property type="entry name" value="Second domain of FERM"/>
    <property type="match status" value="1"/>
</dbReference>
<dbReference type="InterPro" id="IPR038185">
    <property type="entry name" value="MyTH4_dom_sf"/>
</dbReference>
<dbReference type="SMART" id="SM00015">
    <property type="entry name" value="IQ"/>
    <property type="match status" value="3"/>
</dbReference>
<keyword evidence="8 12" id="KW-0518">Myosin</keyword>
<dbReference type="InterPro" id="IPR019749">
    <property type="entry name" value="Band_41_domain"/>
</dbReference>
<dbReference type="GO" id="GO:0005524">
    <property type="term" value="F:ATP binding"/>
    <property type="evidence" value="ECO:0007669"/>
    <property type="project" value="UniProtKB-UniRule"/>
</dbReference>
<comment type="subcellular location">
    <subcellularLocation>
        <location evidence="1">Cytoplasm</location>
    </subcellularLocation>
</comment>
<dbReference type="Gene3D" id="1.20.5.190">
    <property type="match status" value="1"/>
</dbReference>
<dbReference type="CDD" id="cd13201">
    <property type="entry name" value="FERM_C_MyoXV"/>
    <property type="match status" value="1"/>
</dbReference>
<dbReference type="GO" id="GO:0016459">
    <property type="term" value="C:myosin complex"/>
    <property type="evidence" value="ECO:0007669"/>
    <property type="project" value="UniProtKB-KW"/>
</dbReference>
<feature type="region of interest" description="Actin-binding" evidence="12">
    <location>
        <begin position="617"/>
        <end position="639"/>
    </location>
</feature>
<evidence type="ECO:0000256" key="3">
    <source>
        <dbReference type="ARBA" id="ARBA00022443"/>
    </source>
</evidence>